<gene>
    <name evidence="1" type="ORF">HF325_006264</name>
</gene>
<keyword evidence="2" id="KW-1185">Reference proteome</keyword>
<dbReference type="AlphaFoldDB" id="A0A8H7GPZ3"/>
<organism evidence="1 2">
    <name type="scientific">Metschnikowia pulcherrima</name>
    <dbReference type="NCBI Taxonomy" id="27326"/>
    <lineage>
        <taxon>Eukaryota</taxon>
        <taxon>Fungi</taxon>
        <taxon>Dikarya</taxon>
        <taxon>Ascomycota</taxon>
        <taxon>Saccharomycotina</taxon>
        <taxon>Pichiomycetes</taxon>
        <taxon>Metschnikowiaceae</taxon>
        <taxon>Metschnikowia</taxon>
    </lineage>
</organism>
<comment type="caution">
    <text evidence="1">The sequence shown here is derived from an EMBL/GenBank/DDBJ whole genome shotgun (WGS) entry which is preliminary data.</text>
</comment>
<evidence type="ECO:0000313" key="2">
    <source>
        <dbReference type="Proteomes" id="UP000649328"/>
    </source>
</evidence>
<accession>A0A8H7GPZ3</accession>
<dbReference type="Proteomes" id="UP000649328">
    <property type="component" value="Unassembled WGS sequence"/>
</dbReference>
<protein>
    <submittedName>
        <fullName evidence="1">Uncharacterized protein</fullName>
    </submittedName>
</protein>
<dbReference type="OrthoDB" id="10008801at2759"/>
<proteinExistence type="predicted"/>
<sequence>MKSALLRGLTRSLYPTSRTSLALARPAAQLLRSQPAKSASFARFASNSPVADEASVAKLVGKLNENPEIREILEQFQVLLVSKGLNPEKPPSMMEVMRLFADKEVRELAGKLKAKFDDAGIQISPDQMSQFMGMFKK</sequence>
<name>A0A8H7GPZ3_9ASCO</name>
<evidence type="ECO:0000313" key="1">
    <source>
        <dbReference type="EMBL" id="KAF7999588.1"/>
    </source>
</evidence>
<dbReference type="EMBL" id="JACBPP010000009">
    <property type="protein sequence ID" value="KAF7999588.1"/>
    <property type="molecule type" value="Genomic_DNA"/>
</dbReference>
<reference evidence="1" key="1">
    <citation type="submission" date="2020-10" db="EMBL/GenBank/DDBJ databases">
        <title>The Whole-Genome Sequence of Metschnikowia persimmonesis, a Novel Endophytic Yeast Species Isolated from Medicinal Plant Diospyros kaki Thumb.</title>
        <authorList>
            <person name="Rahmat E."/>
            <person name="Kang Y."/>
        </authorList>
    </citation>
    <scope>NUCLEOTIDE SEQUENCE</scope>
    <source>
        <strain evidence="1">KIOM G15050</strain>
    </source>
</reference>